<reference evidence="2 3" key="1">
    <citation type="submission" date="2012-02" db="EMBL/GenBank/DDBJ databases">
        <title>The Genome Sequence of Bacteroides nordii CL02T12C05.</title>
        <authorList>
            <consortium name="The Broad Institute Genome Sequencing Platform"/>
            <person name="Earl A."/>
            <person name="Ward D."/>
            <person name="Feldgarden M."/>
            <person name="Gevers D."/>
            <person name="Zitomersky N.L."/>
            <person name="Coyne M.J."/>
            <person name="Comstock L.E."/>
            <person name="Young S.K."/>
            <person name="Zeng Q."/>
            <person name="Gargeya S."/>
            <person name="Fitzgerald M."/>
            <person name="Haas B."/>
            <person name="Abouelleil A."/>
            <person name="Alvarado L."/>
            <person name="Arachchi H.M."/>
            <person name="Berlin A."/>
            <person name="Chapman S.B."/>
            <person name="Gearin G."/>
            <person name="Goldberg J."/>
            <person name="Griggs A."/>
            <person name="Gujja S."/>
            <person name="Hansen M."/>
            <person name="Heiman D."/>
            <person name="Howarth C."/>
            <person name="Larimer J."/>
            <person name="Lui A."/>
            <person name="MacDonald P.J.P."/>
            <person name="McCowen C."/>
            <person name="Montmayeur A."/>
            <person name="Murphy C."/>
            <person name="Neiman D."/>
            <person name="Pearson M."/>
            <person name="Priest M."/>
            <person name="Roberts A."/>
            <person name="Saif S."/>
            <person name="Shea T."/>
            <person name="Sisk P."/>
            <person name="Stolte C."/>
            <person name="Sykes S."/>
            <person name="Wortman J."/>
            <person name="Nusbaum C."/>
            <person name="Birren B."/>
        </authorList>
    </citation>
    <scope>NUCLEOTIDE SEQUENCE [LARGE SCALE GENOMIC DNA]</scope>
    <source>
        <strain evidence="2 3">CL02T12C05</strain>
    </source>
</reference>
<dbReference type="HOGENOM" id="CLU_476240_0_0_10"/>
<accession>I8XNB5</accession>
<keyword evidence="1" id="KW-0732">Signal</keyword>
<dbReference type="Proteomes" id="UP000003089">
    <property type="component" value="Unassembled WGS sequence"/>
</dbReference>
<proteinExistence type="predicted"/>
<evidence type="ECO:0000313" key="2">
    <source>
        <dbReference type="EMBL" id="EIY51577.1"/>
    </source>
</evidence>
<gene>
    <name evidence="2" type="ORF">HMPREF1068_01124</name>
</gene>
<dbReference type="eggNOG" id="ENOG502ZG6D">
    <property type="taxonomic scope" value="Bacteria"/>
</dbReference>
<keyword evidence="3" id="KW-1185">Reference proteome</keyword>
<protein>
    <submittedName>
        <fullName evidence="2">Uncharacterized protein</fullName>
    </submittedName>
</protein>
<dbReference type="PATRIC" id="fig|997884.3.peg.1141"/>
<organism evidence="2 3">
    <name type="scientific">Bacteroides nordii CL02T12C05</name>
    <dbReference type="NCBI Taxonomy" id="997884"/>
    <lineage>
        <taxon>Bacteria</taxon>
        <taxon>Pseudomonadati</taxon>
        <taxon>Bacteroidota</taxon>
        <taxon>Bacteroidia</taxon>
        <taxon>Bacteroidales</taxon>
        <taxon>Bacteroidaceae</taxon>
        <taxon>Bacteroides</taxon>
    </lineage>
</organism>
<name>I8XNB5_9BACE</name>
<sequence>MKRFIVRLACICFFLFAYTALVQAENNASAAGTAQLTLAPATLSAGTNATLSFDLVNSLSVTALQFDVILPEGLSVNTIINEDEEEVPAITLTDRKKSSHSLSCNRREDGRYTVVILSMKNQAFSGEKGALVNISVAVSSMLPTGSYDLAVSQIIIVPLENERPGTTIKQPDFTGHVSVNNSSGDTGAAQLSLAAGSLKAGTEQTISLNLTNETEVTALQFNVKLPEGVTLCTMKNEDDETVPAITLTDRKKSSHWLSCNEQEDGSYMVVLLSMKNQALSGTSGALVNMKVSVASTVTTGSYEVAVKDIVIVPLLNGRPGISIKQPEFTDRIYVENTGGGGDVTGPVALSIPAMALAPGAEGICNIDMVNDRDICAFEFKIKFPEGISIVEAYNEDDEWAPSIQLTDRKKSSHQINFRKKDDGSYRVVVVSMQNATFKDNSGAVVAIKVKADPELKEGSYGVILSEALLVTPSEEKITQEDASYAIDIKEGVGIENENTNGISCICQEGVCLIRGTSVGDLVEVFNVEGRNIYSESGTGEQLVIPGVEFPSVLIVRVSRAGKLIYVRKLVLQ</sequence>
<feature type="chain" id="PRO_5003716628" evidence="1">
    <location>
        <begin position="25"/>
        <end position="572"/>
    </location>
</feature>
<dbReference type="EMBL" id="AGXS01000015">
    <property type="protein sequence ID" value="EIY51577.1"/>
    <property type="molecule type" value="Genomic_DNA"/>
</dbReference>
<evidence type="ECO:0000313" key="3">
    <source>
        <dbReference type="Proteomes" id="UP000003089"/>
    </source>
</evidence>
<dbReference type="Gene3D" id="2.60.40.680">
    <property type="match status" value="1"/>
</dbReference>
<dbReference type="AlphaFoldDB" id="I8XNB5"/>
<comment type="caution">
    <text evidence="2">The sequence shown here is derived from an EMBL/GenBank/DDBJ whole genome shotgun (WGS) entry which is preliminary data.</text>
</comment>
<feature type="signal peptide" evidence="1">
    <location>
        <begin position="1"/>
        <end position="24"/>
    </location>
</feature>
<evidence type="ECO:0000256" key="1">
    <source>
        <dbReference type="SAM" id="SignalP"/>
    </source>
</evidence>
<dbReference type="STRING" id="997884.HMPREF1068_01124"/>